<protein>
    <recommendedName>
        <fullName evidence="4">Zn(2)-C6 fungal-type domain-containing protein</fullName>
    </recommendedName>
</protein>
<feature type="region of interest" description="Disordered" evidence="1">
    <location>
        <begin position="137"/>
        <end position="170"/>
    </location>
</feature>
<dbReference type="HOGENOM" id="CLU_043974_0_0_1"/>
<keyword evidence="3" id="KW-1185">Reference proteome</keyword>
<dbReference type="OrthoDB" id="2702723at2759"/>
<dbReference type="EMBL" id="KN832016">
    <property type="protein sequence ID" value="KIN98408.1"/>
    <property type="molecule type" value="Genomic_DNA"/>
</dbReference>
<evidence type="ECO:0000313" key="3">
    <source>
        <dbReference type="Proteomes" id="UP000054217"/>
    </source>
</evidence>
<reference evidence="2 3" key="1">
    <citation type="submission" date="2014-04" db="EMBL/GenBank/DDBJ databases">
        <authorList>
            <consortium name="DOE Joint Genome Institute"/>
            <person name="Kuo A."/>
            <person name="Kohler A."/>
            <person name="Costa M.D."/>
            <person name="Nagy L.G."/>
            <person name="Floudas D."/>
            <person name="Copeland A."/>
            <person name="Barry K.W."/>
            <person name="Cichocki N."/>
            <person name="Veneault-Fourrey C."/>
            <person name="LaButti K."/>
            <person name="Lindquist E.A."/>
            <person name="Lipzen A."/>
            <person name="Lundell T."/>
            <person name="Morin E."/>
            <person name="Murat C."/>
            <person name="Sun H."/>
            <person name="Tunlid A."/>
            <person name="Henrissat B."/>
            <person name="Grigoriev I.V."/>
            <person name="Hibbett D.S."/>
            <person name="Martin F."/>
            <person name="Nordberg H.P."/>
            <person name="Cantor M.N."/>
            <person name="Hua S.X."/>
        </authorList>
    </citation>
    <scope>NUCLEOTIDE SEQUENCE [LARGE SCALE GENOMIC DNA]</scope>
    <source>
        <strain evidence="2 3">Marx 270</strain>
    </source>
</reference>
<evidence type="ECO:0000256" key="1">
    <source>
        <dbReference type="SAM" id="MobiDB-lite"/>
    </source>
</evidence>
<reference evidence="3" key="2">
    <citation type="submission" date="2015-01" db="EMBL/GenBank/DDBJ databases">
        <title>Evolutionary Origins and Diversification of the Mycorrhizal Mutualists.</title>
        <authorList>
            <consortium name="DOE Joint Genome Institute"/>
            <consortium name="Mycorrhizal Genomics Consortium"/>
            <person name="Kohler A."/>
            <person name="Kuo A."/>
            <person name="Nagy L.G."/>
            <person name="Floudas D."/>
            <person name="Copeland A."/>
            <person name="Barry K.W."/>
            <person name="Cichocki N."/>
            <person name="Veneault-Fourrey C."/>
            <person name="LaButti K."/>
            <person name="Lindquist E.A."/>
            <person name="Lipzen A."/>
            <person name="Lundell T."/>
            <person name="Morin E."/>
            <person name="Murat C."/>
            <person name="Riley R."/>
            <person name="Ohm R."/>
            <person name="Sun H."/>
            <person name="Tunlid A."/>
            <person name="Henrissat B."/>
            <person name="Grigoriev I.V."/>
            <person name="Hibbett D.S."/>
            <person name="Martin F."/>
        </authorList>
    </citation>
    <scope>NUCLEOTIDE SEQUENCE [LARGE SCALE GENOMIC DNA]</scope>
    <source>
        <strain evidence="3">Marx 270</strain>
    </source>
</reference>
<evidence type="ECO:0008006" key="4">
    <source>
        <dbReference type="Google" id="ProtNLM"/>
    </source>
</evidence>
<dbReference type="AlphaFoldDB" id="A0A0C3NT55"/>
<organism evidence="2 3">
    <name type="scientific">Pisolithus tinctorius Marx 270</name>
    <dbReference type="NCBI Taxonomy" id="870435"/>
    <lineage>
        <taxon>Eukaryota</taxon>
        <taxon>Fungi</taxon>
        <taxon>Dikarya</taxon>
        <taxon>Basidiomycota</taxon>
        <taxon>Agaricomycotina</taxon>
        <taxon>Agaricomycetes</taxon>
        <taxon>Agaricomycetidae</taxon>
        <taxon>Boletales</taxon>
        <taxon>Sclerodermatineae</taxon>
        <taxon>Pisolithaceae</taxon>
        <taxon>Pisolithus</taxon>
    </lineage>
</organism>
<gene>
    <name evidence="2" type="ORF">M404DRAFT_31414</name>
</gene>
<dbReference type="Proteomes" id="UP000054217">
    <property type="component" value="Unassembled WGS sequence"/>
</dbReference>
<dbReference type="InParanoid" id="A0A0C3NT55"/>
<proteinExistence type="predicted"/>
<evidence type="ECO:0000313" key="2">
    <source>
        <dbReference type="EMBL" id="KIN98408.1"/>
    </source>
</evidence>
<sequence>MSANHAPQLSQLIHVPTLDPAEAERVSLREQLVAASAGLVAEAKCVPDDQEDMWEEKTMWLRRWEEKTPACKQSQQTIAESDKEPTQSKIHIPAMGMITHKEPWMQCALKRISCTGMLGKTCNACTKIKQGCEKSSKAAGKKAQAGASVARSTKAPKAGPSKWDHDSDDDNIMEVVKSRACGNVLTMVRAKAMASHAATMCLQVCVDQLTEVLEELGIE</sequence>
<accession>A0A0C3NT55</accession>
<feature type="compositionally biased region" description="Low complexity" evidence="1">
    <location>
        <begin position="137"/>
        <end position="150"/>
    </location>
</feature>
<name>A0A0C3NT55_PISTI</name>